<dbReference type="HOGENOM" id="CLU_024079_2_0_1"/>
<gene>
    <name evidence="2" type="ORF">CTRG_03866</name>
</gene>
<dbReference type="PANTHER" id="PTHR48220">
    <property type="match status" value="1"/>
</dbReference>
<dbReference type="eggNOG" id="ENOG502RJPB">
    <property type="taxonomic scope" value="Eukaryota"/>
</dbReference>
<evidence type="ECO:0000313" key="2">
    <source>
        <dbReference type="EMBL" id="EER32195.1"/>
    </source>
</evidence>
<dbReference type="AlphaFoldDB" id="C5MDW4"/>
<proteinExistence type="predicted"/>
<dbReference type="OrthoDB" id="188042at2759"/>
<organism evidence="2 3">
    <name type="scientific">Candida tropicalis (strain ATCC MYA-3404 / T1)</name>
    <name type="common">Yeast</name>
    <dbReference type="NCBI Taxonomy" id="294747"/>
    <lineage>
        <taxon>Eukaryota</taxon>
        <taxon>Fungi</taxon>
        <taxon>Dikarya</taxon>
        <taxon>Ascomycota</taxon>
        <taxon>Saccharomycotina</taxon>
        <taxon>Pichiomycetes</taxon>
        <taxon>Debaryomycetaceae</taxon>
        <taxon>Candida/Lodderomyces clade</taxon>
        <taxon>Candida</taxon>
    </lineage>
</organism>
<accession>C5MDW4</accession>
<dbReference type="EMBL" id="GG692399">
    <property type="protein sequence ID" value="EER32195.1"/>
    <property type="molecule type" value="Genomic_DNA"/>
</dbReference>
<reference evidence="2 3" key="1">
    <citation type="journal article" date="2009" name="Nature">
        <title>Evolution of pathogenicity and sexual reproduction in eight Candida genomes.</title>
        <authorList>
            <person name="Butler G."/>
            <person name="Rasmussen M.D."/>
            <person name="Lin M.F."/>
            <person name="Santos M.A."/>
            <person name="Sakthikumar S."/>
            <person name="Munro C.A."/>
            <person name="Rheinbay E."/>
            <person name="Grabherr M."/>
            <person name="Forche A."/>
            <person name="Reedy J.L."/>
            <person name="Agrafioti I."/>
            <person name="Arnaud M.B."/>
            <person name="Bates S."/>
            <person name="Brown A.J."/>
            <person name="Brunke S."/>
            <person name="Costanzo M.C."/>
            <person name="Fitzpatrick D.A."/>
            <person name="de Groot P.W."/>
            <person name="Harris D."/>
            <person name="Hoyer L.L."/>
            <person name="Hube B."/>
            <person name="Klis F.M."/>
            <person name="Kodira C."/>
            <person name="Lennard N."/>
            <person name="Logue M.E."/>
            <person name="Martin R."/>
            <person name="Neiman A.M."/>
            <person name="Nikolaou E."/>
            <person name="Quail M.A."/>
            <person name="Quinn J."/>
            <person name="Santos M.C."/>
            <person name="Schmitzberger F.F."/>
            <person name="Sherlock G."/>
            <person name="Shah P."/>
            <person name="Silverstein K.A."/>
            <person name="Skrzypek M.S."/>
            <person name="Soll D."/>
            <person name="Staggs R."/>
            <person name="Stansfield I."/>
            <person name="Stumpf M.P."/>
            <person name="Sudbery P.E."/>
            <person name="Srikantha T."/>
            <person name="Zeng Q."/>
            <person name="Berman J."/>
            <person name="Berriman M."/>
            <person name="Heitman J."/>
            <person name="Gow N.A."/>
            <person name="Lorenz M.C."/>
            <person name="Birren B.W."/>
            <person name="Kellis M."/>
            <person name="Cuomo C.A."/>
        </authorList>
    </citation>
    <scope>NUCLEOTIDE SEQUENCE [LARGE SCALE GENOMIC DNA]</scope>
    <source>
        <strain evidence="3">ATCC MYA-3404 / T1</strain>
    </source>
</reference>
<name>C5MDW4_CANTT</name>
<dbReference type="Proteomes" id="UP000002037">
    <property type="component" value="Unassembled WGS sequence"/>
</dbReference>
<keyword evidence="1" id="KW-0732">Signal</keyword>
<dbReference type="Pfam" id="PF06101">
    <property type="entry name" value="Vps62"/>
    <property type="match status" value="1"/>
</dbReference>
<evidence type="ECO:0000313" key="3">
    <source>
        <dbReference type="Proteomes" id="UP000002037"/>
    </source>
</evidence>
<evidence type="ECO:0000256" key="1">
    <source>
        <dbReference type="SAM" id="SignalP"/>
    </source>
</evidence>
<protein>
    <recommendedName>
        <fullName evidence="4">Vacuolar protein sorting-associated protein 62</fullName>
    </recommendedName>
</protein>
<dbReference type="KEGG" id="ctp:CTRG_03866"/>
<dbReference type="PANTHER" id="PTHR48220:SF1">
    <property type="entry name" value="VACUOLAR PROTEIN SORTING-ASSOCIATED PROTEIN 62-RELATED"/>
    <property type="match status" value="1"/>
</dbReference>
<keyword evidence="3" id="KW-1185">Reference proteome</keyword>
<dbReference type="InterPro" id="IPR009291">
    <property type="entry name" value="Vps62"/>
</dbReference>
<feature type="chain" id="PRO_5002953369" description="Vacuolar protein sorting-associated protein 62" evidence="1">
    <location>
        <begin position="19"/>
        <end position="445"/>
    </location>
</feature>
<feature type="signal peptide" evidence="1">
    <location>
        <begin position="1"/>
        <end position="18"/>
    </location>
</feature>
<dbReference type="GO" id="GO:0006623">
    <property type="term" value="P:protein targeting to vacuole"/>
    <property type="evidence" value="ECO:0007669"/>
    <property type="project" value="TreeGrafter"/>
</dbReference>
<dbReference type="InterPro" id="IPR053102">
    <property type="entry name" value="VPS_Associated"/>
</dbReference>
<dbReference type="GO" id="GO:0000329">
    <property type="term" value="C:fungal-type vacuole membrane"/>
    <property type="evidence" value="ECO:0007669"/>
    <property type="project" value="TreeGrafter"/>
</dbReference>
<sequence>MYLNLLAALVLLLPSSLSSVLEDEIRPSYFEVAKDSYIQNVLHDESREIKIDSILHDPLYYKDYPPVISFPKASQRTLHPGEIPDYVIKYAPLVYLYSEERYFPYDIKKFVTNFHVRWKNGTVVPGTEHDMNLEKLSKLPNSTHLFLTANSDFDCDPEWITGLKNKPSLIDGEIKDAPATLIVVDKGNGWVDAYWFYFYSFNLGPYVMGQGPYGNHVGDWEHSLVRYYKGKPIIVWMSAHSGGGGYYYQKLEKYAMDPNHPIIFSARGTHANYPSVGQHPHDLPYTILSDFTDRGPLWNPSLNYLGYTYDGKHVYPGNNSNPKHVGREWDYGNWLSFRGHWGDDTLPGNDSRQVYSFIGGYKYIGGPTGPLSKHLLRLEPCQDAQWWNFWKICNVRSDIQWGVGVESEGFNCARLTTGIKPHWLRKTIQGLMWGGGICFIANLLD</sequence>
<dbReference type="GeneID" id="8297921"/>
<dbReference type="VEuPathDB" id="FungiDB:CTRG_03866"/>
<dbReference type="RefSeq" id="XP_002549569.1">
    <property type="nucleotide sequence ID" value="XM_002549523.1"/>
</dbReference>
<evidence type="ECO:0008006" key="4">
    <source>
        <dbReference type="Google" id="ProtNLM"/>
    </source>
</evidence>